<protein>
    <submittedName>
        <fullName evidence="1">Uncharacterized protein</fullName>
    </submittedName>
</protein>
<proteinExistence type="predicted"/>
<reference evidence="1 2" key="1">
    <citation type="journal article" date="2019" name="Genome Biol. Evol.">
        <title>Insights into the evolution of the New World diploid cottons (Gossypium, subgenus Houzingenia) based on genome sequencing.</title>
        <authorList>
            <person name="Grover C.E."/>
            <person name="Arick M.A. 2nd"/>
            <person name="Thrash A."/>
            <person name="Conover J.L."/>
            <person name="Sanders W.S."/>
            <person name="Peterson D.G."/>
            <person name="Frelichowski J.E."/>
            <person name="Scheffler J.A."/>
            <person name="Scheffler B.E."/>
            <person name="Wendel J.F."/>
        </authorList>
    </citation>
    <scope>NUCLEOTIDE SEQUENCE [LARGE SCALE GENOMIC DNA]</scope>
    <source>
        <strain evidence="1">27</strain>
        <tissue evidence="1">Leaf</tissue>
    </source>
</reference>
<dbReference type="AlphaFoldDB" id="A0A7J8SJJ2"/>
<name>A0A7J8SJJ2_GOSDV</name>
<dbReference type="EMBL" id="JABFAC010000010">
    <property type="protein sequence ID" value="MBA0626294.1"/>
    <property type="molecule type" value="Genomic_DNA"/>
</dbReference>
<accession>A0A7J8SJJ2</accession>
<keyword evidence="2" id="KW-1185">Reference proteome</keyword>
<comment type="caution">
    <text evidence="1">The sequence shown here is derived from an EMBL/GenBank/DDBJ whole genome shotgun (WGS) entry which is preliminary data.</text>
</comment>
<sequence length="18" mass="2149">MLLMSQRVNQNSKVHHLL</sequence>
<evidence type="ECO:0000313" key="2">
    <source>
        <dbReference type="Proteomes" id="UP000593561"/>
    </source>
</evidence>
<gene>
    <name evidence="1" type="ORF">Godav_003986</name>
</gene>
<dbReference type="Proteomes" id="UP000593561">
    <property type="component" value="Unassembled WGS sequence"/>
</dbReference>
<evidence type="ECO:0000313" key="1">
    <source>
        <dbReference type="EMBL" id="MBA0626294.1"/>
    </source>
</evidence>
<organism evidence="1 2">
    <name type="scientific">Gossypium davidsonii</name>
    <name type="common">Davidson's cotton</name>
    <name type="synonym">Gossypium klotzschianum subsp. davidsonii</name>
    <dbReference type="NCBI Taxonomy" id="34287"/>
    <lineage>
        <taxon>Eukaryota</taxon>
        <taxon>Viridiplantae</taxon>
        <taxon>Streptophyta</taxon>
        <taxon>Embryophyta</taxon>
        <taxon>Tracheophyta</taxon>
        <taxon>Spermatophyta</taxon>
        <taxon>Magnoliopsida</taxon>
        <taxon>eudicotyledons</taxon>
        <taxon>Gunneridae</taxon>
        <taxon>Pentapetalae</taxon>
        <taxon>rosids</taxon>
        <taxon>malvids</taxon>
        <taxon>Malvales</taxon>
        <taxon>Malvaceae</taxon>
        <taxon>Malvoideae</taxon>
        <taxon>Gossypium</taxon>
    </lineage>
</organism>